<evidence type="ECO:0000313" key="2">
    <source>
        <dbReference type="EMBL" id="CAF1281227.1"/>
    </source>
</evidence>
<name>A0A815CAW9_9BILA</name>
<dbReference type="AlphaFoldDB" id="A0A815CAW9"/>
<dbReference type="Proteomes" id="UP000663882">
    <property type="component" value="Unassembled WGS sequence"/>
</dbReference>
<accession>A0A815CAW9</accession>
<dbReference type="EMBL" id="CAJNOO010002586">
    <property type="protein sequence ID" value="CAF1281227.1"/>
    <property type="molecule type" value="Genomic_DNA"/>
</dbReference>
<reference evidence="2" key="1">
    <citation type="submission" date="2021-02" db="EMBL/GenBank/DDBJ databases">
        <authorList>
            <person name="Nowell W R."/>
        </authorList>
    </citation>
    <scope>NUCLEOTIDE SEQUENCE</scope>
</reference>
<keyword evidence="1" id="KW-0812">Transmembrane</keyword>
<sequence>MESCTAIKSSILKAKSGRKTYNIRHFSLSNRFDIQRLCIEERVEILIPLSRACFRNRFTFLLLLCIIISMFIFSRLIISFLISSALITSFVIYHITRLKYKI</sequence>
<keyword evidence="1" id="KW-0472">Membrane</keyword>
<feature type="transmembrane region" description="Helical" evidence="1">
    <location>
        <begin position="60"/>
        <end position="93"/>
    </location>
</feature>
<organism evidence="2 3">
    <name type="scientific">Rotaria sordida</name>
    <dbReference type="NCBI Taxonomy" id="392033"/>
    <lineage>
        <taxon>Eukaryota</taxon>
        <taxon>Metazoa</taxon>
        <taxon>Spiralia</taxon>
        <taxon>Gnathifera</taxon>
        <taxon>Rotifera</taxon>
        <taxon>Eurotatoria</taxon>
        <taxon>Bdelloidea</taxon>
        <taxon>Philodinida</taxon>
        <taxon>Philodinidae</taxon>
        <taxon>Rotaria</taxon>
    </lineage>
</organism>
<protein>
    <submittedName>
        <fullName evidence="2">Uncharacterized protein</fullName>
    </submittedName>
</protein>
<gene>
    <name evidence="2" type="ORF">RFH988_LOCUS28711</name>
</gene>
<comment type="caution">
    <text evidence="2">The sequence shown here is derived from an EMBL/GenBank/DDBJ whole genome shotgun (WGS) entry which is preliminary data.</text>
</comment>
<proteinExistence type="predicted"/>
<keyword evidence="1" id="KW-1133">Transmembrane helix</keyword>
<evidence type="ECO:0000313" key="3">
    <source>
        <dbReference type="Proteomes" id="UP000663882"/>
    </source>
</evidence>
<evidence type="ECO:0000256" key="1">
    <source>
        <dbReference type="SAM" id="Phobius"/>
    </source>
</evidence>